<feature type="binding site" evidence="4">
    <location>
        <position position="60"/>
    </location>
    <ligand>
        <name>Zn(2+)</name>
        <dbReference type="ChEBI" id="CHEBI:29105"/>
        <label>1</label>
    </ligand>
</feature>
<evidence type="ECO:0000313" key="7">
    <source>
        <dbReference type="EMBL" id="QNO50210.1"/>
    </source>
</evidence>
<feature type="binding site" evidence="4">
    <location>
        <position position="92"/>
    </location>
    <ligand>
        <name>substrate</name>
    </ligand>
</feature>
<dbReference type="GO" id="GO:0044205">
    <property type="term" value="P:'de novo' UMP biosynthetic process"/>
    <property type="evidence" value="ECO:0007669"/>
    <property type="project" value="UniProtKB-UniRule"/>
</dbReference>
<keyword evidence="4" id="KW-0862">Zinc</keyword>
<dbReference type="GO" id="GO:0005737">
    <property type="term" value="C:cytoplasm"/>
    <property type="evidence" value="ECO:0007669"/>
    <property type="project" value="TreeGrafter"/>
</dbReference>
<evidence type="ECO:0000256" key="4">
    <source>
        <dbReference type="HAMAP-Rule" id="MF_00220"/>
    </source>
</evidence>
<dbReference type="EMBL" id="MT631406">
    <property type="protein sequence ID" value="QNO50164.1"/>
    <property type="molecule type" value="Genomic_DNA"/>
</dbReference>
<dbReference type="HAMAP" id="MF_00220_A">
    <property type="entry name" value="PyrC_classI_A"/>
    <property type="match status" value="1"/>
</dbReference>
<feature type="binding site" evidence="4">
    <location>
        <begin position="60"/>
        <end position="62"/>
    </location>
    <ligand>
        <name>substrate</name>
    </ligand>
</feature>
<protein>
    <recommendedName>
        <fullName evidence="4">Dihydroorotase</fullName>
        <shortName evidence="4">DHOase</shortName>
        <ecNumber evidence="4">3.5.2.3</ecNumber>
    </recommendedName>
</protein>
<dbReference type="EC" id="3.5.2.3" evidence="4"/>
<dbReference type="Gene3D" id="2.30.40.10">
    <property type="entry name" value="Urease, subunit C, domain 1"/>
    <property type="match status" value="1"/>
</dbReference>
<evidence type="ECO:0000256" key="2">
    <source>
        <dbReference type="ARBA" id="ARBA00022801"/>
    </source>
</evidence>
<feature type="domain" description="Amidohydrolase-related" evidence="5">
    <location>
        <begin position="49"/>
        <end position="413"/>
    </location>
</feature>
<evidence type="ECO:0000256" key="3">
    <source>
        <dbReference type="ARBA" id="ARBA00022975"/>
    </source>
</evidence>
<feature type="active site" evidence="4">
    <location>
        <position position="331"/>
    </location>
</feature>
<dbReference type="InterPro" id="IPR011059">
    <property type="entry name" value="Metal-dep_hydrolase_composite"/>
</dbReference>
<dbReference type="AlphaFoldDB" id="A0A7G9YQ80"/>
<feature type="binding site" evidence="4">
    <location>
        <position position="58"/>
    </location>
    <ligand>
        <name>Zn(2+)</name>
        <dbReference type="ChEBI" id="CHEBI:29105"/>
        <label>1</label>
    </ligand>
</feature>
<dbReference type="InterPro" id="IPR050138">
    <property type="entry name" value="DHOase/Allantoinase_Hydrolase"/>
</dbReference>
<feature type="binding site" evidence="4">
    <location>
        <position position="335"/>
    </location>
    <ligand>
        <name>substrate</name>
    </ligand>
</feature>
<dbReference type="InterPro" id="IPR002195">
    <property type="entry name" value="Dihydroorotase_CS"/>
</dbReference>
<dbReference type="GO" id="GO:0008270">
    <property type="term" value="F:zinc ion binding"/>
    <property type="evidence" value="ECO:0007669"/>
    <property type="project" value="UniProtKB-UniRule"/>
</dbReference>
<feature type="binding site" evidence="4">
    <location>
        <position position="143"/>
    </location>
    <ligand>
        <name>Zn(2+)</name>
        <dbReference type="ChEBI" id="CHEBI:29105"/>
        <label>1</label>
    </ligand>
</feature>
<dbReference type="NCBIfam" id="TIGR00857">
    <property type="entry name" value="pyrC_multi"/>
    <property type="match status" value="1"/>
</dbReference>
<dbReference type="PANTHER" id="PTHR43668:SF2">
    <property type="entry name" value="ALLANTOINASE"/>
    <property type="match status" value="1"/>
</dbReference>
<accession>A0A7G9YQ80</accession>
<feature type="binding site" evidence="4">
    <location>
        <position position="175"/>
    </location>
    <ligand>
        <name>Zn(2+)</name>
        <dbReference type="ChEBI" id="CHEBI:29105"/>
        <label>2</label>
    </ligand>
</feature>
<organism evidence="6">
    <name type="scientific">Candidatus Methanogaster sp. ANME-2c ERB4</name>
    <dbReference type="NCBI Taxonomy" id="2759911"/>
    <lineage>
        <taxon>Archaea</taxon>
        <taxon>Methanobacteriati</taxon>
        <taxon>Methanobacteriota</taxon>
        <taxon>Stenosarchaea group</taxon>
        <taxon>Methanomicrobia</taxon>
        <taxon>Methanosarcinales</taxon>
        <taxon>ANME-2 cluster</taxon>
        <taxon>Candidatus Methanogasteraceae</taxon>
        <taxon>Candidatus Methanogaster</taxon>
    </lineage>
</organism>
<feature type="binding site" evidence="4">
    <location>
        <position position="257"/>
    </location>
    <ligand>
        <name>Zn(2+)</name>
        <dbReference type="ChEBI" id="CHEBI:29105"/>
        <label>2</label>
    </ligand>
</feature>
<comment type="function">
    <text evidence="4">Catalyzes the reversible cyclization of carbamoyl aspartate to dihydroorotate.</text>
</comment>
<evidence type="ECO:0000256" key="1">
    <source>
        <dbReference type="ARBA" id="ARBA00022723"/>
    </source>
</evidence>
<dbReference type="PROSITE" id="PS00483">
    <property type="entry name" value="DIHYDROOROTASE_2"/>
    <property type="match status" value="1"/>
</dbReference>
<dbReference type="UniPathway" id="UPA00070">
    <property type="reaction ID" value="UER00117"/>
</dbReference>
<name>A0A7G9YQ80_9EURY</name>
<comment type="cofactor">
    <cofactor evidence="4">
        <name>Zn(2+)</name>
        <dbReference type="ChEBI" id="CHEBI:29105"/>
    </cofactor>
    <text evidence="4">Binds 2 Zn(2+) ions per subunit.</text>
</comment>
<feature type="binding site" evidence="4">
    <location>
        <begin position="349"/>
        <end position="350"/>
    </location>
    <ligand>
        <name>substrate</name>
    </ligand>
</feature>
<dbReference type="CDD" id="cd01318">
    <property type="entry name" value="DHOase_IIb"/>
    <property type="match status" value="1"/>
</dbReference>
<dbReference type="Pfam" id="PF01979">
    <property type="entry name" value="Amidohydro_1"/>
    <property type="match status" value="1"/>
</dbReference>
<dbReference type="GO" id="GO:0004151">
    <property type="term" value="F:dihydroorotase activity"/>
    <property type="evidence" value="ECO:0007669"/>
    <property type="project" value="UniProtKB-UniRule"/>
</dbReference>
<dbReference type="PROSITE" id="PS00482">
    <property type="entry name" value="DIHYDROOROTASE_1"/>
    <property type="match status" value="1"/>
</dbReference>
<dbReference type="SUPFAM" id="SSF51338">
    <property type="entry name" value="Composite domain of metallo-dependent hydrolases"/>
    <property type="match status" value="1"/>
</dbReference>
<reference evidence="6" key="1">
    <citation type="submission" date="2020-06" db="EMBL/GenBank/DDBJ databases">
        <title>Unique genomic features of the anaerobic methanotrophic archaea.</title>
        <authorList>
            <person name="Chadwick G.L."/>
            <person name="Skennerton C.T."/>
            <person name="Laso-Perez R."/>
            <person name="Leu A.O."/>
            <person name="Speth D.R."/>
            <person name="Yu H."/>
            <person name="Morgan-Lang C."/>
            <person name="Hatzenpichler R."/>
            <person name="Goudeau D."/>
            <person name="Malmstrom R."/>
            <person name="Brazelton W.J."/>
            <person name="Woyke T."/>
            <person name="Hallam S.J."/>
            <person name="Tyson G.W."/>
            <person name="Wegener G."/>
            <person name="Boetius A."/>
            <person name="Orphan V."/>
        </authorList>
    </citation>
    <scope>NUCLEOTIDE SEQUENCE</scope>
</reference>
<dbReference type="SUPFAM" id="SSF51556">
    <property type="entry name" value="Metallo-dependent hydrolases"/>
    <property type="match status" value="1"/>
</dbReference>
<comment type="catalytic activity">
    <reaction evidence="4">
        <text>(S)-dihydroorotate + H2O = N-carbamoyl-L-aspartate + H(+)</text>
        <dbReference type="Rhea" id="RHEA:24296"/>
        <dbReference type="ChEBI" id="CHEBI:15377"/>
        <dbReference type="ChEBI" id="CHEBI:15378"/>
        <dbReference type="ChEBI" id="CHEBI:30864"/>
        <dbReference type="ChEBI" id="CHEBI:32814"/>
        <dbReference type="EC" id="3.5.2.3"/>
    </reaction>
</comment>
<keyword evidence="1 4" id="KW-0479">Metal-binding</keyword>
<feature type="binding site" evidence="4">
    <location>
        <position position="331"/>
    </location>
    <ligand>
        <name>Zn(2+)</name>
        <dbReference type="ChEBI" id="CHEBI:29105"/>
        <label>1</label>
    </ligand>
</feature>
<sequence length="468" mass="51423">MADTIIKNARILWKNELQNVNIIVADGQIEKIGKTLSSDAEVIDARGKLVIPGVIDAHVHFRDPGMTQKEDWYTGSCAAAAGGVTTVIDHPNTAPPTLDKKSFKLKLKSAERKSIVDFGINGGVVPQSCFEELWSLGVTAFGEIFMADGELEISGKELEDSLGAIAKLGAVACIHAENGELCSHFTEELHRIRRPEVYSRARPNICEALAIEQVLEMQGVQDIPEVRDRGAEQAESGARDVSATQKVDVHARTHICHLSTREGVGVIRRIKYGGNEIPVTCEVAPHHLFLQYSDWERLGTFGKMNPPLRKRCLQHLWNALNDGTIDIIASDHAPHTEEEKRTDIWSAPAGVPGVETTLPLMLHAVKQNLIPLWRVIEAMTTKPAQIFGLDNKGRIAKGCDADLVIVDTKNVRAIKGEELHSKVGWTPFEGKEGIFPDTVLSRGEIVYDDAIACKRGRGKFLCGRGYVD</sequence>
<dbReference type="GO" id="GO:0004038">
    <property type="term" value="F:allantoinase activity"/>
    <property type="evidence" value="ECO:0007669"/>
    <property type="project" value="TreeGrafter"/>
</dbReference>
<evidence type="ECO:0000313" key="6">
    <source>
        <dbReference type="EMBL" id="QNO50164.1"/>
    </source>
</evidence>
<keyword evidence="2 4" id="KW-0378">Hydrolase</keyword>
<comment type="pathway">
    <text evidence="4">Pyrimidine metabolism; UMP biosynthesis via de novo pathway; (S)-dihydroorotate from bicarbonate: step 3/3.</text>
</comment>
<proteinExistence type="inferred from homology"/>
<keyword evidence="3 4" id="KW-0665">Pyrimidine biosynthesis</keyword>
<dbReference type="InterPro" id="IPR006680">
    <property type="entry name" value="Amidohydro-rel"/>
</dbReference>
<dbReference type="Gene3D" id="3.20.20.140">
    <property type="entry name" value="Metal-dependent hydrolases"/>
    <property type="match status" value="2"/>
</dbReference>
<comment type="similarity">
    <text evidence="4">Belongs to the metallo-dependent hydrolases superfamily. DHOase family. Class I DHOase subfamily.</text>
</comment>
<dbReference type="EMBL" id="MT631409">
    <property type="protein sequence ID" value="QNO50210.1"/>
    <property type="molecule type" value="Genomic_DNA"/>
</dbReference>
<dbReference type="InterPro" id="IPR032466">
    <property type="entry name" value="Metal_Hydrolase"/>
</dbReference>
<gene>
    <name evidence="4 6" type="primary">pyrC</name>
    <name evidence="7" type="ORF">LIFGHNMI_00007</name>
    <name evidence="6" type="ORF">MOOMDFED_00033</name>
</gene>
<dbReference type="GO" id="GO:0006145">
    <property type="term" value="P:purine nucleobase catabolic process"/>
    <property type="evidence" value="ECO:0007669"/>
    <property type="project" value="TreeGrafter"/>
</dbReference>
<dbReference type="InterPro" id="IPR004722">
    <property type="entry name" value="DHOase"/>
</dbReference>
<evidence type="ECO:0000259" key="5">
    <source>
        <dbReference type="Pfam" id="PF01979"/>
    </source>
</evidence>
<comment type="caution">
    <text evidence="4">Lacks conserved residue(s) required for the propagation of feature annotation.</text>
</comment>
<dbReference type="PANTHER" id="PTHR43668">
    <property type="entry name" value="ALLANTOINASE"/>
    <property type="match status" value="1"/>
</dbReference>
<feature type="binding site" evidence="4">
    <location>
        <position position="143"/>
    </location>
    <ligand>
        <name>Zn(2+)</name>
        <dbReference type="ChEBI" id="CHEBI:29105"/>
        <label>2</label>
    </ligand>
</feature>